<dbReference type="Gene3D" id="3.20.20.10">
    <property type="entry name" value="Alanine racemase"/>
    <property type="match status" value="1"/>
</dbReference>
<gene>
    <name evidence="4" type="ORF">D1614_24250</name>
</gene>
<name>A0A399SN16_9BACT</name>
<evidence type="ECO:0000313" key="5">
    <source>
        <dbReference type="Proteomes" id="UP000265926"/>
    </source>
</evidence>
<comment type="cofactor">
    <cofactor evidence="1">
        <name>pyridoxal 5'-phosphate</name>
        <dbReference type="ChEBI" id="CHEBI:597326"/>
    </cofactor>
</comment>
<reference evidence="4 5" key="1">
    <citation type="submission" date="2018-08" db="EMBL/GenBank/DDBJ databases">
        <title>Pallidiluteibacterium maritimus gen. nov., sp. nov., isolated from coastal sediment.</title>
        <authorList>
            <person name="Zhou L.Y."/>
        </authorList>
    </citation>
    <scope>NUCLEOTIDE SEQUENCE [LARGE SCALE GENOMIC DNA]</scope>
    <source>
        <strain evidence="4 5">XSD2</strain>
    </source>
</reference>
<dbReference type="InterPro" id="IPR029066">
    <property type="entry name" value="PLP-binding_barrel"/>
</dbReference>
<evidence type="ECO:0000313" key="4">
    <source>
        <dbReference type="EMBL" id="RIJ44414.1"/>
    </source>
</evidence>
<dbReference type="EMBL" id="QWGR01000144">
    <property type="protein sequence ID" value="RIJ44414.1"/>
    <property type="molecule type" value="Genomic_DNA"/>
</dbReference>
<dbReference type="AlphaFoldDB" id="A0A399SN16"/>
<dbReference type="PANTHER" id="PTHR43727:SF2">
    <property type="entry name" value="GROUP IV DECARBOXYLASE"/>
    <property type="match status" value="1"/>
</dbReference>
<comment type="caution">
    <text evidence="4">The sequence shown here is derived from an EMBL/GenBank/DDBJ whole genome shotgun (WGS) entry which is preliminary data.</text>
</comment>
<dbReference type="InterPro" id="IPR022644">
    <property type="entry name" value="De-COase2_N"/>
</dbReference>
<feature type="non-terminal residue" evidence="4">
    <location>
        <position position="80"/>
    </location>
</feature>
<dbReference type="Proteomes" id="UP000265926">
    <property type="component" value="Unassembled WGS sequence"/>
</dbReference>
<dbReference type="GO" id="GO:0009089">
    <property type="term" value="P:lysine biosynthetic process via diaminopimelate"/>
    <property type="evidence" value="ECO:0007669"/>
    <property type="project" value="TreeGrafter"/>
</dbReference>
<feature type="domain" description="Orn/DAP/Arg decarboxylase 2 N-terminal" evidence="3">
    <location>
        <begin position="38"/>
        <end position="80"/>
    </location>
</feature>
<dbReference type="InterPro" id="IPR009006">
    <property type="entry name" value="Ala_racemase/Decarboxylase_C"/>
</dbReference>
<organism evidence="4 5">
    <name type="scientific">Maribellus luteus</name>
    <dbReference type="NCBI Taxonomy" id="2305463"/>
    <lineage>
        <taxon>Bacteria</taxon>
        <taxon>Pseudomonadati</taxon>
        <taxon>Bacteroidota</taxon>
        <taxon>Bacteroidia</taxon>
        <taxon>Marinilabiliales</taxon>
        <taxon>Prolixibacteraceae</taxon>
        <taxon>Maribellus</taxon>
    </lineage>
</organism>
<sequence>MSESLIRQEGALMIEGVALDAIAAQFGTPTYVYSRAALTANYRAYAAACEGRNAHVQYAMKANSNLAVLQVFAQLGAGFD</sequence>
<evidence type="ECO:0000259" key="3">
    <source>
        <dbReference type="Pfam" id="PF02784"/>
    </source>
</evidence>
<keyword evidence="5" id="KW-1185">Reference proteome</keyword>
<dbReference type="PANTHER" id="PTHR43727">
    <property type="entry name" value="DIAMINOPIMELATE DECARBOXYLASE"/>
    <property type="match status" value="1"/>
</dbReference>
<dbReference type="Gene3D" id="2.40.37.10">
    <property type="entry name" value="Lyase, Ornithine Decarboxylase, Chain A, domain 1"/>
    <property type="match status" value="1"/>
</dbReference>
<accession>A0A399SN16</accession>
<keyword evidence="2" id="KW-0663">Pyridoxal phosphate</keyword>
<dbReference type="SUPFAM" id="SSF51419">
    <property type="entry name" value="PLP-binding barrel"/>
    <property type="match status" value="1"/>
</dbReference>
<evidence type="ECO:0000256" key="2">
    <source>
        <dbReference type="ARBA" id="ARBA00022898"/>
    </source>
</evidence>
<evidence type="ECO:0000256" key="1">
    <source>
        <dbReference type="ARBA" id="ARBA00001933"/>
    </source>
</evidence>
<dbReference type="GO" id="GO:0008836">
    <property type="term" value="F:diaminopimelate decarboxylase activity"/>
    <property type="evidence" value="ECO:0007669"/>
    <property type="project" value="TreeGrafter"/>
</dbReference>
<dbReference type="Pfam" id="PF02784">
    <property type="entry name" value="Orn_Arg_deC_N"/>
    <property type="match status" value="1"/>
</dbReference>
<protein>
    <submittedName>
        <fullName evidence="4">Diaminopimelate decarboxylase</fullName>
    </submittedName>
</protein>
<proteinExistence type="predicted"/>